<proteinExistence type="predicted"/>
<dbReference type="EMBL" id="CP157199">
    <property type="protein sequence ID" value="XBG60708.1"/>
    <property type="molecule type" value="Genomic_DNA"/>
</dbReference>
<gene>
    <name evidence="1" type="ORF">ABGB03_12650</name>
</gene>
<name>A0AAU7BRI7_9FLAO</name>
<protein>
    <submittedName>
        <fullName evidence="1">Uncharacterized protein</fullName>
    </submittedName>
</protein>
<dbReference type="RefSeq" id="WP_347922938.1">
    <property type="nucleotide sequence ID" value="NZ_CP157199.1"/>
</dbReference>
<reference evidence="1" key="1">
    <citation type="submission" date="2024-05" db="EMBL/GenBank/DDBJ databases">
        <title>Pontimicrobium maritimus sp. nov., isolated form sea water.</title>
        <authorList>
            <person name="Muhammad N."/>
            <person name="Vuong T.Q."/>
            <person name="Han H.L."/>
            <person name="Kim S.-G."/>
        </authorList>
    </citation>
    <scope>NUCLEOTIDE SEQUENCE</scope>
    <source>
        <strain evidence="1">SW4</strain>
    </source>
</reference>
<sequence>MNQKFNNKKIRVIAADPPIDWSKVNSYNDFEPFSNRGRYPIKIIEKEIYEKKLKALLIFGSQHTELSGKGFTSELLKKHPKSIAIIIPPAFDNKEMQLFKKYIHSPRPKLIELNKSNMGNIPYREIQPHFKFNGLLKDAGHFILFLGFEKGKVMHIPESIKRDTIYQKERKRRLRVLSM</sequence>
<organism evidence="1">
    <name type="scientific">Pontimicrobium sp. SW4</name>
    <dbReference type="NCBI Taxonomy" id="3153519"/>
    <lineage>
        <taxon>Bacteria</taxon>
        <taxon>Pseudomonadati</taxon>
        <taxon>Bacteroidota</taxon>
        <taxon>Flavobacteriia</taxon>
        <taxon>Flavobacteriales</taxon>
        <taxon>Flavobacteriaceae</taxon>
        <taxon>Pontimicrobium</taxon>
    </lineage>
</organism>
<dbReference type="AlphaFoldDB" id="A0AAU7BRI7"/>
<evidence type="ECO:0000313" key="1">
    <source>
        <dbReference type="EMBL" id="XBG60708.1"/>
    </source>
</evidence>
<accession>A0AAU7BRI7</accession>